<reference evidence="2 3" key="1">
    <citation type="journal article" date="2016" name="Antonie Van Leeuwenhoek">
        <title>Denitratimonas tolerans gen. nov., sp. nov., a denitrifying bacterium isolated from a bioreactor for tannery wastewater treatment.</title>
        <authorList>
            <person name="Han S.I."/>
            <person name="Kim J.O."/>
            <person name="Lee Y.R."/>
            <person name="Ekpeghere K.I."/>
            <person name="Koh S.C."/>
            <person name="Whang K.S."/>
        </authorList>
    </citation>
    <scope>NUCLEOTIDE SEQUENCE [LARGE SCALE GENOMIC DNA]</scope>
    <source>
        <strain evidence="2 3">KACC 17565</strain>
    </source>
</reference>
<evidence type="ECO:0000313" key="2">
    <source>
        <dbReference type="EMBL" id="MEJ1248808.1"/>
    </source>
</evidence>
<accession>A0AAW9R3Q7</accession>
<protein>
    <recommendedName>
        <fullName evidence="4">6-phosphogluconolactonase, cycloisomerase 2 family</fullName>
    </recommendedName>
</protein>
<dbReference type="EMBL" id="JBBDHC010000004">
    <property type="protein sequence ID" value="MEJ1248808.1"/>
    <property type="molecule type" value="Genomic_DNA"/>
</dbReference>
<evidence type="ECO:0000256" key="1">
    <source>
        <dbReference type="SAM" id="SignalP"/>
    </source>
</evidence>
<dbReference type="AlphaFoldDB" id="A0AAW9R3Q7"/>
<dbReference type="RefSeq" id="WP_337334528.1">
    <property type="nucleotide sequence ID" value="NZ_JBBDHC010000004.1"/>
</dbReference>
<keyword evidence="1" id="KW-0732">Signal</keyword>
<evidence type="ECO:0000313" key="3">
    <source>
        <dbReference type="Proteomes" id="UP001364472"/>
    </source>
</evidence>
<gene>
    <name evidence="2" type="ORF">WB794_03840</name>
</gene>
<sequence length="529" mass="54054">MRRSLAATCLLSCLAAPAGHAEIMVGGLGAPEGATHPLSAFTSLAQGTMTPYRQIVGPNIQVREPMFGSYEPNQQLIYVSDFRGQAVRVFPAFASGDVAPIRVINPPLIGQTRANAPVFDHGELGVIVSNCCIGTYPLDASGDAVPRVRAVSWGGGSGGVTGLNSPHHLHYLPASDEYAVLDYAPAPSYASRIVFHHRTANGNVPPSRMITGPFVANARGMAYDPTSRRIFVLRITPQSPPAGNIGLISVFDDSASGDAVPLHTIYSSQLYEDPGYYFAGLGFDPYTDRLMVSITQSGSPAANRLMTFAATAVGSTSPIQDLNGTNLSPYSVGIPFGVPLSPPAPMPLLAVAHPTAIAYGGTSALSSQGGLGGGAVGFSVTSGAGTCAISAATLTAIGTGTCTVTATKAADFPFPEQTATVDLSVALAEQAALTAFASPTTLPVGDTSALTTQGGSGTGAVSFQVSNGFGACAIQGNTLDALAPGSCSLYAFKAGDAHYYPAISAEITVTVTPSNDVFADGFEEPAPGR</sequence>
<keyword evidence="3" id="KW-1185">Reference proteome</keyword>
<evidence type="ECO:0008006" key="4">
    <source>
        <dbReference type="Google" id="ProtNLM"/>
    </source>
</evidence>
<feature type="chain" id="PRO_5043690288" description="6-phosphogluconolactonase, cycloisomerase 2 family" evidence="1">
    <location>
        <begin position="22"/>
        <end position="529"/>
    </location>
</feature>
<organism evidence="2 3">
    <name type="scientific">Denitratimonas tolerans</name>
    <dbReference type="NCBI Taxonomy" id="1338420"/>
    <lineage>
        <taxon>Bacteria</taxon>
        <taxon>Pseudomonadati</taxon>
        <taxon>Pseudomonadota</taxon>
        <taxon>Gammaproteobacteria</taxon>
        <taxon>Lysobacterales</taxon>
        <taxon>Lysobacteraceae</taxon>
        <taxon>Denitratimonas</taxon>
    </lineage>
</organism>
<dbReference type="Proteomes" id="UP001364472">
    <property type="component" value="Unassembled WGS sequence"/>
</dbReference>
<proteinExistence type="predicted"/>
<feature type="signal peptide" evidence="1">
    <location>
        <begin position="1"/>
        <end position="21"/>
    </location>
</feature>
<comment type="caution">
    <text evidence="2">The sequence shown here is derived from an EMBL/GenBank/DDBJ whole genome shotgun (WGS) entry which is preliminary data.</text>
</comment>
<dbReference type="SUPFAM" id="SSF75011">
    <property type="entry name" value="3-carboxy-cis,cis-mucoante lactonizing enzyme"/>
    <property type="match status" value="1"/>
</dbReference>
<name>A0AAW9R3Q7_9GAMM</name>